<evidence type="ECO:0000313" key="3">
    <source>
        <dbReference type="Proteomes" id="UP001247754"/>
    </source>
</evidence>
<gene>
    <name evidence="2" type="ORF">RGD00_19990</name>
</gene>
<dbReference type="RefSeq" id="WP_310459041.1">
    <property type="nucleotide sequence ID" value="NZ_JAVKPH010000037.1"/>
</dbReference>
<sequence>MNTPRITRAQAAEHFATNVAGQHPPRAKAILDDIWGGKPQPSEPAEEVVVPMGQRVGFTDLMTMDLDIDWKTAVAPAPAMPLPGNRKARRAQKAGAATQAADGSRTITGKAYFRSEDGEWQELNGGKETTVTWRPA</sequence>
<dbReference type="EMBL" id="JAVKPH010000037">
    <property type="protein sequence ID" value="MDR5654898.1"/>
    <property type="molecule type" value="Genomic_DNA"/>
</dbReference>
<proteinExistence type="predicted"/>
<evidence type="ECO:0000256" key="1">
    <source>
        <dbReference type="SAM" id="MobiDB-lite"/>
    </source>
</evidence>
<protein>
    <submittedName>
        <fullName evidence="2">Uncharacterized protein</fullName>
    </submittedName>
</protein>
<keyword evidence="3" id="KW-1185">Reference proteome</keyword>
<comment type="caution">
    <text evidence="2">The sequence shown here is derived from an EMBL/GenBank/DDBJ whole genome shotgun (WGS) entry which is preliminary data.</text>
</comment>
<feature type="region of interest" description="Disordered" evidence="1">
    <location>
        <begin position="79"/>
        <end position="108"/>
    </location>
</feature>
<evidence type="ECO:0000313" key="2">
    <source>
        <dbReference type="EMBL" id="MDR5654898.1"/>
    </source>
</evidence>
<accession>A0ABU1FEB6</accession>
<name>A0ABU1FEB6_9RHOB</name>
<organism evidence="2 3">
    <name type="scientific">Ruixingdingia sedimenti</name>
    <dbReference type="NCBI Taxonomy" id="3073604"/>
    <lineage>
        <taxon>Bacteria</taxon>
        <taxon>Pseudomonadati</taxon>
        <taxon>Pseudomonadota</taxon>
        <taxon>Alphaproteobacteria</taxon>
        <taxon>Rhodobacterales</taxon>
        <taxon>Paracoccaceae</taxon>
        <taxon>Ruixingdingia</taxon>
    </lineage>
</organism>
<dbReference type="Proteomes" id="UP001247754">
    <property type="component" value="Unassembled WGS sequence"/>
</dbReference>
<reference evidence="2 3" key="1">
    <citation type="submission" date="2023-09" db="EMBL/GenBank/DDBJ databases">
        <title>Xinfangfangia sedmenti sp. nov., isolated the sedment.</title>
        <authorList>
            <person name="Xu L."/>
        </authorList>
    </citation>
    <scope>NUCLEOTIDE SEQUENCE [LARGE SCALE GENOMIC DNA]</scope>
    <source>
        <strain evidence="2 3">LG-4</strain>
    </source>
</reference>